<dbReference type="Gene3D" id="2.60.40.10">
    <property type="entry name" value="Immunoglobulins"/>
    <property type="match status" value="1"/>
</dbReference>
<reference evidence="4" key="2">
    <citation type="journal article" date="2021" name="Genome Biol. Evol.">
        <title>Developing a high-quality reference genome for a parasitic bivalve with doubly uniparental inheritance (Bivalvia: Unionida).</title>
        <authorList>
            <person name="Smith C.H."/>
        </authorList>
    </citation>
    <scope>NUCLEOTIDE SEQUENCE</scope>
    <source>
        <strain evidence="4">CHS0354</strain>
        <tissue evidence="4">Mantle</tissue>
    </source>
</reference>
<dbReference type="GO" id="GO:0005615">
    <property type="term" value="C:extracellular space"/>
    <property type="evidence" value="ECO:0007669"/>
    <property type="project" value="InterPro"/>
</dbReference>
<keyword evidence="5" id="KW-1185">Reference proteome</keyword>
<reference evidence="4" key="3">
    <citation type="submission" date="2023-05" db="EMBL/GenBank/DDBJ databases">
        <authorList>
            <person name="Smith C.H."/>
        </authorList>
    </citation>
    <scope>NUCLEOTIDE SEQUENCE</scope>
    <source>
        <strain evidence="4">CHS0354</strain>
        <tissue evidence="4">Mantle</tissue>
    </source>
</reference>
<evidence type="ECO:0000313" key="5">
    <source>
        <dbReference type="Proteomes" id="UP001195483"/>
    </source>
</evidence>
<dbReference type="InterPro" id="IPR011626">
    <property type="entry name" value="Alpha-macroglobulin_TED"/>
</dbReference>
<dbReference type="PANTHER" id="PTHR11412">
    <property type="entry name" value="MACROGLOBULIN / COMPLEMENT"/>
    <property type="match status" value="1"/>
</dbReference>
<dbReference type="InterPro" id="IPR013783">
    <property type="entry name" value="Ig-like_fold"/>
</dbReference>
<protein>
    <recommendedName>
        <fullName evidence="3">Alpha-macroglobulin-like TED domain-containing protein</fullName>
    </recommendedName>
</protein>
<dbReference type="SMART" id="SM01419">
    <property type="entry name" value="Thiol-ester_cl"/>
    <property type="match status" value="1"/>
</dbReference>
<dbReference type="AlphaFoldDB" id="A0AAE0TD27"/>
<reference evidence="4" key="1">
    <citation type="journal article" date="2021" name="Genome Biol. Evol.">
        <title>A High-Quality Reference Genome for a Parasitic Bivalve with Doubly Uniparental Inheritance (Bivalvia: Unionida).</title>
        <authorList>
            <person name="Smith C.H."/>
        </authorList>
    </citation>
    <scope>NUCLEOTIDE SEQUENCE</scope>
    <source>
        <strain evidence="4">CHS0354</strain>
    </source>
</reference>
<dbReference type="Pfam" id="PF07678">
    <property type="entry name" value="TED_complement"/>
    <property type="match status" value="1"/>
</dbReference>
<keyword evidence="2" id="KW-0882">Thioester bond</keyword>
<accession>A0AAE0TD27</accession>
<comment type="caution">
    <text evidence="4">The sequence shown here is derived from an EMBL/GenBank/DDBJ whole genome shotgun (WGS) entry which is preliminary data.</text>
</comment>
<keyword evidence="1" id="KW-0732">Signal</keyword>
<name>A0AAE0TD27_9BIVA</name>
<evidence type="ECO:0000313" key="4">
    <source>
        <dbReference type="EMBL" id="KAK3607698.1"/>
    </source>
</evidence>
<proteinExistence type="predicted"/>
<dbReference type="PANTHER" id="PTHR11412:SF136">
    <property type="entry name" value="CD109 ANTIGEN"/>
    <property type="match status" value="1"/>
</dbReference>
<gene>
    <name evidence="4" type="ORF">CHS0354_016722</name>
</gene>
<sequence>MTICQKPVNVSLQNSKGFKNIIVRKNGRNNFKLYFKKIRVEKRTIIVKANDAVAVYFPIMPTDLGLVDVMITASSPLANDAILKKLLVEPEGVPQSYNIAILVDLTSNHTFEKFTDITYPDRAVQGSRRIRISVDGDLIKPTINGLENLLQMSYGCGEQNMINFAPNVFVSNYLKTVGSLTPHLESKVKDFILKGYQRELTYQRHDGSFSAFGDSDTSGSTWLTAFVIKSFVQASPLIYIDTALATKAIDWLLGQANENGTFLESGRSGFAEMQGGSSTGDVNLASYALITLLEARHFQFTASNTNDFDQIVRRTIDFMERSLIHLHAYQPFELAIIAYALTLAGSTKAAAVLDRLDQMAIIKDGTKHWEQIEDESNRLIWMPPFQQANARNIKTTAYVLLTYALKNDIRNGLLVMKWLISQRNPTGGFSSTQVSCSVGYGGGCSSSNID</sequence>
<dbReference type="InterPro" id="IPR008930">
    <property type="entry name" value="Terpenoid_cyclase/PrenylTrfase"/>
</dbReference>
<dbReference type="SUPFAM" id="SSF48239">
    <property type="entry name" value="Terpenoid cyclases/Protein prenyltransferases"/>
    <property type="match status" value="1"/>
</dbReference>
<feature type="domain" description="Alpha-macroglobulin-like TED" evidence="3">
    <location>
        <begin position="132"/>
        <end position="433"/>
    </location>
</feature>
<dbReference type="Proteomes" id="UP001195483">
    <property type="component" value="Unassembled WGS sequence"/>
</dbReference>
<dbReference type="EMBL" id="JAEAOA010001030">
    <property type="protein sequence ID" value="KAK3607698.1"/>
    <property type="molecule type" value="Genomic_DNA"/>
</dbReference>
<organism evidence="4 5">
    <name type="scientific">Potamilus streckersoni</name>
    <dbReference type="NCBI Taxonomy" id="2493646"/>
    <lineage>
        <taxon>Eukaryota</taxon>
        <taxon>Metazoa</taxon>
        <taxon>Spiralia</taxon>
        <taxon>Lophotrochozoa</taxon>
        <taxon>Mollusca</taxon>
        <taxon>Bivalvia</taxon>
        <taxon>Autobranchia</taxon>
        <taxon>Heteroconchia</taxon>
        <taxon>Palaeoheterodonta</taxon>
        <taxon>Unionida</taxon>
        <taxon>Unionoidea</taxon>
        <taxon>Unionidae</taxon>
        <taxon>Ambleminae</taxon>
        <taxon>Lampsilini</taxon>
        <taxon>Potamilus</taxon>
    </lineage>
</organism>
<evidence type="ECO:0000256" key="2">
    <source>
        <dbReference type="ARBA" id="ARBA00022966"/>
    </source>
</evidence>
<dbReference type="InterPro" id="IPR050473">
    <property type="entry name" value="A2M/Complement_sys"/>
</dbReference>
<dbReference type="CDD" id="cd02897">
    <property type="entry name" value="A2M_2"/>
    <property type="match status" value="1"/>
</dbReference>
<dbReference type="InterPro" id="IPR041813">
    <property type="entry name" value="A2M_TED"/>
</dbReference>
<dbReference type="Gene3D" id="1.50.10.20">
    <property type="match status" value="1"/>
</dbReference>
<dbReference type="InterPro" id="IPR047565">
    <property type="entry name" value="Alpha-macroglob_thiol-ester_cl"/>
</dbReference>
<evidence type="ECO:0000259" key="3">
    <source>
        <dbReference type="Pfam" id="PF07678"/>
    </source>
</evidence>
<evidence type="ECO:0000256" key="1">
    <source>
        <dbReference type="ARBA" id="ARBA00022729"/>
    </source>
</evidence>